<protein>
    <recommendedName>
        <fullName evidence="4">Phage tail tape measure protein</fullName>
    </recommendedName>
</protein>
<evidence type="ECO:0000313" key="2">
    <source>
        <dbReference type="EMBL" id="TGK36280.1"/>
    </source>
</evidence>
<dbReference type="EMBL" id="RQEY01000024">
    <property type="protein sequence ID" value="TGK36280.1"/>
    <property type="molecule type" value="Genomic_DNA"/>
</dbReference>
<sequence length="554" mass="61887">MDTIGIRYIYDLASAIKSQKLFSQGFDYMGKKMESVRAKLRTSFEDYKTYVKYYSKFPKEGITDFFNYTMDKFKKLRAAFKSIGTDAKKDTDEKKDKKKEGGGVGAFAVAKGMAIYNAGVGLLTSGLGALREQMPFIFQGLDMAGKVISANLIYPLAKELMPLFQQMFSWVRNNRIVFVQLGTILVSLFRIVFSVARSVLNLLETGWNSLWKSIAGGGKATLKGFIDYMNFLMLKIAFLFAFLEILLTPILKGIGATIGWLWKNVVEPFIMGFWEGFKSQVLPMAEEFNMMIEELALLFKDFKADGDFSWIGDTFRFLGKTLGFAVIAPLRILIALVRFLATVFINPKKAIIDLGKTLWDVFSNNAVADLFKRGWENAVNWVIGKFNSFKEWLKGIGTWFSNIFSGAWDAISSKFESFVSKIKEFFEPLKGLLDRISGDSSFSGEGARKIPGFASGGTFPANNPIIVGEKGPELMIPGTSGRIISNEKLRPALQASGGGGQAQEIIYKDERQMHFEIKATDPLAAANEIMAIIKAQKPEFNLKQAYKNSNLKTA</sequence>
<accession>A0A4R9GYT1</accession>
<keyword evidence="1" id="KW-1133">Transmembrane helix</keyword>
<keyword evidence="3" id="KW-1185">Reference proteome</keyword>
<feature type="transmembrane region" description="Helical" evidence="1">
    <location>
        <begin position="322"/>
        <end position="345"/>
    </location>
</feature>
<reference evidence="2" key="1">
    <citation type="journal article" date="2019" name="PLoS Negl. Trop. Dis.">
        <title>Revisiting the worldwide diversity of Leptospira species in the environment.</title>
        <authorList>
            <person name="Vincent A.T."/>
            <person name="Schiettekatte O."/>
            <person name="Bourhy P."/>
            <person name="Veyrier F.J."/>
            <person name="Picardeau M."/>
        </authorList>
    </citation>
    <scope>NUCLEOTIDE SEQUENCE [LARGE SCALE GENOMIC DNA]</scope>
    <source>
        <strain evidence="2">201800301</strain>
    </source>
</reference>
<keyword evidence="1" id="KW-0472">Membrane</keyword>
<evidence type="ECO:0000256" key="1">
    <source>
        <dbReference type="SAM" id="Phobius"/>
    </source>
</evidence>
<dbReference type="AlphaFoldDB" id="A0A4R9GYT1"/>
<comment type="caution">
    <text evidence="2">The sequence shown here is derived from an EMBL/GenBank/DDBJ whole genome shotgun (WGS) entry which is preliminary data.</text>
</comment>
<keyword evidence="1" id="KW-0812">Transmembrane</keyword>
<gene>
    <name evidence="2" type="ORF">EHO65_18440</name>
</gene>
<evidence type="ECO:0008006" key="4">
    <source>
        <dbReference type="Google" id="ProtNLM"/>
    </source>
</evidence>
<proteinExistence type="predicted"/>
<evidence type="ECO:0000313" key="3">
    <source>
        <dbReference type="Proteomes" id="UP000298097"/>
    </source>
</evidence>
<organism evidence="2 3">
    <name type="scientific">Leptospira andrefontaineae</name>
    <dbReference type="NCBI Taxonomy" id="2484976"/>
    <lineage>
        <taxon>Bacteria</taxon>
        <taxon>Pseudomonadati</taxon>
        <taxon>Spirochaetota</taxon>
        <taxon>Spirochaetia</taxon>
        <taxon>Leptospirales</taxon>
        <taxon>Leptospiraceae</taxon>
        <taxon>Leptospira</taxon>
    </lineage>
</organism>
<feature type="transmembrane region" description="Helical" evidence="1">
    <location>
        <begin position="177"/>
        <end position="200"/>
    </location>
</feature>
<dbReference type="Proteomes" id="UP000298097">
    <property type="component" value="Unassembled WGS sequence"/>
</dbReference>
<name>A0A4R9GYT1_9LEPT</name>
<dbReference type="OrthoDB" id="328452at2"/>